<dbReference type="Proteomes" id="UP001479436">
    <property type="component" value="Unassembled WGS sequence"/>
</dbReference>
<dbReference type="EMBL" id="JASJQH010007824">
    <property type="protein sequence ID" value="KAK9701303.1"/>
    <property type="molecule type" value="Genomic_DNA"/>
</dbReference>
<evidence type="ECO:0000256" key="1">
    <source>
        <dbReference type="PROSITE-ProRule" id="PRU00339"/>
    </source>
</evidence>
<dbReference type="PANTHER" id="PTHR21581">
    <property type="entry name" value="D-ALANYL-D-ALANINE CARBOXYPEPTIDASE"/>
    <property type="match status" value="1"/>
</dbReference>
<dbReference type="Pfam" id="PF13181">
    <property type="entry name" value="TPR_8"/>
    <property type="match status" value="1"/>
</dbReference>
<comment type="caution">
    <text evidence="3">The sequence shown here is derived from an EMBL/GenBank/DDBJ whole genome shotgun (WGS) entry which is preliminary data.</text>
</comment>
<evidence type="ECO:0000313" key="4">
    <source>
        <dbReference type="Proteomes" id="UP001479436"/>
    </source>
</evidence>
<gene>
    <name evidence="3" type="ORF">K7432_011767</name>
</gene>
<feature type="compositionally biased region" description="Polar residues" evidence="2">
    <location>
        <begin position="8"/>
        <end position="40"/>
    </location>
</feature>
<feature type="region of interest" description="Disordered" evidence="2">
    <location>
        <begin position="1"/>
        <end position="40"/>
    </location>
</feature>
<accession>A0ABR2VTC9</accession>
<evidence type="ECO:0000256" key="2">
    <source>
        <dbReference type="SAM" id="MobiDB-lite"/>
    </source>
</evidence>
<dbReference type="SUPFAM" id="SSF48452">
    <property type="entry name" value="TPR-like"/>
    <property type="match status" value="1"/>
</dbReference>
<name>A0ABR2VTC9_9FUNG</name>
<dbReference type="PANTHER" id="PTHR21581:SF6">
    <property type="entry name" value="TRAFFICKING PROTEIN PARTICLE COMPLEX SUBUNIT 12"/>
    <property type="match status" value="1"/>
</dbReference>
<evidence type="ECO:0008006" key="5">
    <source>
        <dbReference type="Google" id="ProtNLM"/>
    </source>
</evidence>
<feature type="repeat" description="TPR" evidence="1">
    <location>
        <begin position="330"/>
        <end position="363"/>
    </location>
</feature>
<reference evidence="3 4" key="1">
    <citation type="submission" date="2023-04" db="EMBL/GenBank/DDBJ databases">
        <title>Genome of Basidiobolus ranarum AG-B5.</title>
        <authorList>
            <person name="Stajich J.E."/>
            <person name="Carter-House D."/>
            <person name="Gryganskyi A."/>
        </authorList>
    </citation>
    <scope>NUCLEOTIDE SEQUENCE [LARGE SCALE GENOMIC DNA]</scope>
    <source>
        <strain evidence="3 4">AG-B5</strain>
    </source>
</reference>
<proteinExistence type="predicted"/>
<keyword evidence="4" id="KW-1185">Reference proteome</keyword>
<keyword evidence="1" id="KW-0802">TPR repeat</keyword>
<dbReference type="InterPro" id="IPR011990">
    <property type="entry name" value="TPR-like_helical_dom_sf"/>
</dbReference>
<protein>
    <recommendedName>
        <fullName evidence="5">Trafficking protein particle complex subunit 12</fullName>
    </recommendedName>
</protein>
<dbReference type="Gene3D" id="1.25.40.10">
    <property type="entry name" value="Tetratricopeptide repeat domain"/>
    <property type="match status" value="1"/>
</dbReference>
<organism evidence="3 4">
    <name type="scientific">Basidiobolus ranarum</name>
    <dbReference type="NCBI Taxonomy" id="34480"/>
    <lineage>
        <taxon>Eukaryota</taxon>
        <taxon>Fungi</taxon>
        <taxon>Fungi incertae sedis</taxon>
        <taxon>Zoopagomycota</taxon>
        <taxon>Entomophthoromycotina</taxon>
        <taxon>Basidiobolomycetes</taxon>
        <taxon>Basidiobolales</taxon>
        <taxon>Basidiobolaceae</taxon>
        <taxon>Basidiobolus</taxon>
    </lineage>
</organism>
<sequence length="484" mass="55262">MDPLPQEPTFSHQLSKAFNSPLSPTSETRSMHSPGTNSTERTSLSLFINLPSETSSVNLDSPLAFNSLEFSQQLPLQSPTSLLSTSSSIVSVGKERKLSIHKRAKFPDLTSSTLFYDIPNNDPLTDMLTRHATTDHRKRSLSVNKPFINREDLDIVYEMMKQNSWWSLAVSCRKRIINSEPFELERILFLWYCRILSLVKLRMHSLAAGELDRLGNLDRQEFQYENYPEIYPDHKAGSIVPFEFLVLAARIPAYMGNSQETINKLYKIIFTCKKMKLRLKYSENTEEQQMWASREAQLSLTVVNHLIEMKDANAATSLMAYICQQFKTQPEVWSALGRIYIQTGNLKQAQCAFKHVEDLAREQKSLDETILLNSSYVQMAEGKWEEAWHTLNRVLEINHRNSAAANNLALCSLYMGRISNAIDTQESLISFAPSTVGNSETVLFNLSTFYEMRTDNSLEKKRRLMVEVGKWAGDGFSVDCFKLS</sequence>
<dbReference type="PROSITE" id="PS50005">
    <property type="entry name" value="TPR"/>
    <property type="match status" value="1"/>
</dbReference>
<dbReference type="InterPro" id="IPR019734">
    <property type="entry name" value="TPR_rpt"/>
</dbReference>
<evidence type="ECO:0000313" key="3">
    <source>
        <dbReference type="EMBL" id="KAK9701303.1"/>
    </source>
</evidence>